<keyword evidence="2" id="KW-1185">Reference proteome</keyword>
<gene>
    <name evidence="1" type="ORF">OIN59_16950</name>
</gene>
<reference evidence="1" key="1">
    <citation type="submission" date="2022-10" db="EMBL/GenBank/DDBJ databases">
        <title>Description of microaerobic benzene degrading bacteria.</title>
        <authorList>
            <person name="Bedics A."/>
            <person name="Tancsics A."/>
            <person name="Banerjee S."/>
        </authorList>
    </citation>
    <scope>NUCLEOTIDE SEQUENCE</scope>
    <source>
        <strain evidence="1">D2M1</strain>
    </source>
</reference>
<dbReference type="EMBL" id="JAPCKI010000010">
    <property type="protein sequence ID" value="MDD2179128.1"/>
    <property type="molecule type" value="Genomic_DNA"/>
</dbReference>
<comment type="caution">
    <text evidence="1">The sequence shown here is derived from an EMBL/GenBank/DDBJ whole genome shotgun (WGS) entry which is preliminary data.</text>
</comment>
<protein>
    <recommendedName>
        <fullName evidence="3">RiboL-PSP-HEPN domain-containing protein</fullName>
    </recommendedName>
</protein>
<sequence>MRAIDRLFWAKLDFENAWRAHAVALRSVQVVLELPTENDLALSEALSRTDGFEAGFDGIYPLEGLRFEAQQVQDSEYFWLRRNCLLGICASFEDYVKTVAAALSYEPGWRGLKEGARLLQDTEADFHQRFADQDRAWFNVTIGKPQTYFFPRQFADFHGLNEYVEERVREVFWFRNQLAHNANTAGMKAGSTGKTLEILGLTAFPGDRLQLDSANLTALTQYLRSIVMSISDDLPFFEARLP</sequence>
<dbReference type="Proteomes" id="UP001148932">
    <property type="component" value="Unassembled WGS sequence"/>
</dbReference>
<organism evidence="1 2">
    <name type="scientific">Acidovorax benzenivorans</name>
    <dbReference type="NCBI Taxonomy" id="2987520"/>
    <lineage>
        <taxon>Bacteria</taxon>
        <taxon>Pseudomonadati</taxon>
        <taxon>Pseudomonadota</taxon>
        <taxon>Betaproteobacteria</taxon>
        <taxon>Burkholderiales</taxon>
        <taxon>Comamonadaceae</taxon>
        <taxon>Acidovorax</taxon>
    </lineage>
</organism>
<evidence type="ECO:0000313" key="1">
    <source>
        <dbReference type="EMBL" id="MDD2179128.1"/>
    </source>
</evidence>
<evidence type="ECO:0008006" key="3">
    <source>
        <dbReference type="Google" id="ProtNLM"/>
    </source>
</evidence>
<dbReference type="RefSeq" id="WP_274112243.1">
    <property type="nucleotide sequence ID" value="NZ_JAPCKI010000010.1"/>
</dbReference>
<name>A0ABT5RZJ8_9BURK</name>
<proteinExistence type="predicted"/>
<accession>A0ABT5RZJ8</accession>
<evidence type="ECO:0000313" key="2">
    <source>
        <dbReference type="Proteomes" id="UP001148932"/>
    </source>
</evidence>